<dbReference type="AlphaFoldDB" id="A0A7J7J3W8"/>
<keyword evidence="1" id="KW-1133">Transmembrane helix</keyword>
<comment type="caution">
    <text evidence="2">The sequence shown here is derived from an EMBL/GenBank/DDBJ whole genome shotgun (WGS) entry which is preliminary data.</text>
</comment>
<keyword evidence="1" id="KW-0812">Transmembrane</keyword>
<gene>
    <name evidence="2" type="ORF">EB796_021333</name>
</gene>
<keyword evidence="3" id="KW-1185">Reference proteome</keyword>
<evidence type="ECO:0000313" key="3">
    <source>
        <dbReference type="Proteomes" id="UP000593567"/>
    </source>
</evidence>
<dbReference type="Proteomes" id="UP000593567">
    <property type="component" value="Unassembled WGS sequence"/>
</dbReference>
<accession>A0A7J7J3W8</accession>
<evidence type="ECO:0000256" key="1">
    <source>
        <dbReference type="SAM" id="Phobius"/>
    </source>
</evidence>
<feature type="transmembrane region" description="Helical" evidence="1">
    <location>
        <begin position="39"/>
        <end position="60"/>
    </location>
</feature>
<dbReference type="EMBL" id="VXIV02003179">
    <property type="protein sequence ID" value="KAF6020361.1"/>
    <property type="molecule type" value="Genomic_DNA"/>
</dbReference>
<reference evidence="2" key="1">
    <citation type="submission" date="2020-06" db="EMBL/GenBank/DDBJ databases">
        <title>Draft genome of Bugula neritina, a colonial animal packing powerful symbionts and potential medicines.</title>
        <authorList>
            <person name="Rayko M."/>
        </authorList>
    </citation>
    <scope>NUCLEOTIDE SEQUENCE [LARGE SCALE GENOMIC DNA]</scope>
    <source>
        <strain evidence="2">Kwan_BN1</strain>
    </source>
</reference>
<protein>
    <submittedName>
        <fullName evidence="2">Uncharacterized protein</fullName>
    </submittedName>
</protein>
<organism evidence="2 3">
    <name type="scientific">Bugula neritina</name>
    <name type="common">Brown bryozoan</name>
    <name type="synonym">Sertularia neritina</name>
    <dbReference type="NCBI Taxonomy" id="10212"/>
    <lineage>
        <taxon>Eukaryota</taxon>
        <taxon>Metazoa</taxon>
        <taxon>Spiralia</taxon>
        <taxon>Lophotrochozoa</taxon>
        <taxon>Bryozoa</taxon>
        <taxon>Gymnolaemata</taxon>
        <taxon>Cheilostomatida</taxon>
        <taxon>Flustrina</taxon>
        <taxon>Buguloidea</taxon>
        <taxon>Bugulidae</taxon>
        <taxon>Bugula</taxon>
    </lineage>
</organism>
<sequence>MKSAGVFWLLANAELYDSHQPCQPIVNKQAFLPCSYSSMHAVLICIFMGQNCLLTFSPCLNQKHWQRIRYSTHMSNNFTIRFVML</sequence>
<proteinExistence type="predicted"/>
<keyword evidence="1" id="KW-0472">Membrane</keyword>
<name>A0A7J7J3W8_BUGNE</name>
<evidence type="ECO:0000313" key="2">
    <source>
        <dbReference type="EMBL" id="KAF6020361.1"/>
    </source>
</evidence>